<name>A0A5C1AGN4_9BACT</name>
<keyword evidence="3" id="KW-1185">Reference proteome</keyword>
<reference evidence="3" key="1">
    <citation type="submission" date="2019-08" db="EMBL/GenBank/DDBJ databases">
        <title>Limnoglobus roseus gen. nov., sp. nov., a novel freshwater planctomycete with a giant genome from the family Gemmataceae.</title>
        <authorList>
            <person name="Kulichevskaya I.S."/>
            <person name="Naumoff D.G."/>
            <person name="Miroshnikov K."/>
            <person name="Ivanova A."/>
            <person name="Philippov D.A."/>
            <person name="Hakobyan A."/>
            <person name="Rijpstra I.C."/>
            <person name="Sinninghe Damste J.S."/>
            <person name="Liesack W."/>
            <person name="Dedysh S.N."/>
        </authorList>
    </citation>
    <scope>NUCLEOTIDE SEQUENCE [LARGE SCALE GENOMIC DNA]</scope>
    <source>
        <strain evidence="3">PX52</strain>
    </source>
</reference>
<proteinExistence type="predicted"/>
<dbReference type="EMBL" id="CP042425">
    <property type="protein sequence ID" value="QEL17403.1"/>
    <property type="molecule type" value="Genomic_DNA"/>
</dbReference>
<dbReference type="OrthoDB" id="1847670at2"/>
<dbReference type="AlphaFoldDB" id="A0A5C1AGN4"/>
<sequence length="264" mass="30123">MTRFAWAVSGVGYSWENVSRDERYRIGLATFAKDTAVQTYQPMVDTPLLFHKFAELDGPDDYIAFANKYGQLTTGVTVLDDDGEVLESCTLADQLRWPNGRLQEPHDLVRTGNDETEAEPEVEAIWLFHSSNMRSWNKIWDGGSAKGRALERCREVILANLNFNVLPIFNDQGAISFRPTNLLSALWLQFGIAVGGGFEHRQCPQCGDWFAVGTRSPDAERRTRRDKVFCTERCRTERHYEQKSKRNDRKRVTKGSEKSPRGKP</sequence>
<feature type="compositionally biased region" description="Basic and acidic residues" evidence="1">
    <location>
        <begin position="254"/>
        <end position="264"/>
    </location>
</feature>
<evidence type="ECO:0000256" key="1">
    <source>
        <dbReference type="SAM" id="MobiDB-lite"/>
    </source>
</evidence>
<dbReference type="Proteomes" id="UP000324974">
    <property type="component" value="Chromosome"/>
</dbReference>
<dbReference type="KEGG" id="lrs:PX52LOC_04391"/>
<accession>A0A5C1AGN4</accession>
<gene>
    <name evidence="2" type="ORF">PX52LOC_04391</name>
</gene>
<feature type="region of interest" description="Disordered" evidence="1">
    <location>
        <begin position="238"/>
        <end position="264"/>
    </location>
</feature>
<evidence type="ECO:0000313" key="2">
    <source>
        <dbReference type="EMBL" id="QEL17403.1"/>
    </source>
</evidence>
<evidence type="ECO:0000313" key="3">
    <source>
        <dbReference type="Proteomes" id="UP000324974"/>
    </source>
</evidence>
<dbReference type="RefSeq" id="WP_149112021.1">
    <property type="nucleotide sequence ID" value="NZ_CP042425.1"/>
</dbReference>
<protein>
    <submittedName>
        <fullName evidence="2">Uncharacterized protein</fullName>
    </submittedName>
</protein>
<organism evidence="2 3">
    <name type="scientific">Limnoglobus roseus</name>
    <dbReference type="NCBI Taxonomy" id="2598579"/>
    <lineage>
        <taxon>Bacteria</taxon>
        <taxon>Pseudomonadati</taxon>
        <taxon>Planctomycetota</taxon>
        <taxon>Planctomycetia</taxon>
        <taxon>Gemmatales</taxon>
        <taxon>Gemmataceae</taxon>
        <taxon>Limnoglobus</taxon>
    </lineage>
</organism>